<accession>A0A9D1N7P8</accession>
<keyword evidence="1" id="KW-1133">Transmembrane helix</keyword>
<keyword evidence="1" id="KW-0472">Membrane</keyword>
<sequence length="249" mass="27083">MENREEKTTSYLRKIRVILIIILALSATLLAGRFAYGAFSDGKTSGEGAALELFESQLCDNQRFSVSDMLPGDSITEHFCIKAYHDKDIELFFRADITEETKALGDVLRLRVIETSSGEIIADAPFKEIDGREFSQIIKKAGGESTLYYEITAYLDTSVGNEFQNARLTADLSWYVEDDGGSAGQDPGDDGAAGSSGLTAKTGDTMNLALVVIMLLSALALAVILLVCRRREGEKKTGVRLYTSIGVIV</sequence>
<dbReference type="EMBL" id="DVOB01000173">
    <property type="protein sequence ID" value="HIU96673.1"/>
    <property type="molecule type" value="Genomic_DNA"/>
</dbReference>
<name>A0A9D1N7P8_9FIRM</name>
<dbReference type="NCBIfam" id="TIGR01167">
    <property type="entry name" value="LPXTG_anchor"/>
    <property type="match status" value="1"/>
</dbReference>
<feature type="non-terminal residue" evidence="2">
    <location>
        <position position="249"/>
    </location>
</feature>
<evidence type="ECO:0000256" key="1">
    <source>
        <dbReference type="SAM" id="Phobius"/>
    </source>
</evidence>
<reference evidence="2" key="1">
    <citation type="submission" date="2020-10" db="EMBL/GenBank/DDBJ databases">
        <authorList>
            <person name="Gilroy R."/>
        </authorList>
    </citation>
    <scope>NUCLEOTIDE SEQUENCE</scope>
    <source>
        <strain evidence="2">ChiSjej4B22-8349</strain>
    </source>
</reference>
<keyword evidence="1" id="KW-0812">Transmembrane</keyword>
<gene>
    <name evidence="2" type="ORF">IAD25_08230</name>
</gene>
<dbReference type="AlphaFoldDB" id="A0A9D1N7P8"/>
<evidence type="ECO:0000313" key="3">
    <source>
        <dbReference type="Proteomes" id="UP000824130"/>
    </source>
</evidence>
<feature type="transmembrane region" description="Helical" evidence="1">
    <location>
        <begin position="208"/>
        <end position="228"/>
    </location>
</feature>
<feature type="transmembrane region" description="Helical" evidence="1">
    <location>
        <begin position="17"/>
        <end position="36"/>
    </location>
</feature>
<comment type="caution">
    <text evidence="2">The sequence shown here is derived from an EMBL/GenBank/DDBJ whole genome shotgun (WGS) entry which is preliminary data.</text>
</comment>
<dbReference type="Proteomes" id="UP000824130">
    <property type="component" value="Unassembled WGS sequence"/>
</dbReference>
<proteinExistence type="predicted"/>
<reference evidence="2" key="2">
    <citation type="journal article" date="2021" name="PeerJ">
        <title>Extensive microbial diversity within the chicken gut microbiome revealed by metagenomics and culture.</title>
        <authorList>
            <person name="Gilroy R."/>
            <person name="Ravi A."/>
            <person name="Getino M."/>
            <person name="Pursley I."/>
            <person name="Horton D.L."/>
            <person name="Alikhan N.F."/>
            <person name="Baker D."/>
            <person name="Gharbi K."/>
            <person name="Hall N."/>
            <person name="Watson M."/>
            <person name="Adriaenssens E.M."/>
            <person name="Foster-Nyarko E."/>
            <person name="Jarju S."/>
            <person name="Secka A."/>
            <person name="Antonio M."/>
            <person name="Oren A."/>
            <person name="Chaudhuri R.R."/>
            <person name="La Ragione R."/>
            <person name="Hildebrand F."/>
            <person name="Pallen M.J."/>
        </authorList>
    </citation>
    <scope>NUCLEOTIDE SEQUENCE</scope>
    <source>
        <strain evidence="2">ChiSjej4B22-8349</strain>
    </source>
</reference>
<organism evidence="2 3">
    <name type="scientific">Candidatus Allocopromorpha excrementipullorum</name>
    <dbReference type="NCBI Taxonomy" id="2840743"/>
    <lineage>
        <taxon>Bacteria</taxon>
        <taxon>Bacillati</taxon>
        <taxon>Bacillota</taxon>
        <taxon>Clostridia</taxon>
        <taxon>Eubacteriales</taxon>
        <taxon>Eubacteriaceae</taxon>
        <taxon>Eubacteriaceae incertae sedis</taxon>
        <taxon>Candidatus Allocopromorpha</taxon>
    </lineage>
</organism>
<protein>
    <submittedName>
        <fullName evidence="2">LPXTG cell wall anchor domain-containing protein</fullName>
    </submittedName>
</protein>
<evidence type="ECO:0000313" key="2">
    <source>
        <dbReference type="EMBL" id="HIU96673.1"/>
    </source>
</evidence>